<accession>A0AAV5WVM4</accession>
<comment type="caution">
    <text evidence="1">The sequence shown here is derived from an EMBL/GenBank/DDBJ whole genome shotgun (WGS) entry which is preliminary data.</text>
</comment>
<evidence type="ECO:0000313" key="2">
    <source>
        <dbReference type="Proteomes" id="UP001432322"/>
    </source>
</evidence>
<feature type="non-terminal residue" evidence="1">
    <location>
        <position position="1"/>
    </location>
</feature>
<feature type="non-terminal residue" evidence="1">
    <location>
        <position position="281"/>
    </location>
</feature>
<evidence type="ECO:0000313" key="1">
    <source>
        <dbReference type="EMBL" id="GMT34660.1"/>
    </source>
</evidence>
<organism evidence="1 2">
    <name type="scientific">Pristionchus fissidentatus</name>
    <dbReference type="NCBI Taxonomy" id="1538716"/>
    <lineage>
        <taxon>Eukaryota</taxon>
        <taxon>Metazoa</taxon>
        <taxon>Ecdysozoa</taxon>
        <taxon>Nematoda</taxon>
        <taxon>Chromadorea</taxon>
        <taxon>Rhabditida</taxon>
        <taxon>Rhabditina</taxon>
        <taxon>Diplogasteromorpha</taxon>
        <taxon>Diplogasteroidea</taxon>
        <taxon>Neodiplogasteridae</taxon>
        <taxon>Pristionchus</taxon>
    </lineage>
</organism>
<reference evidence="1" key="1">
    <citation type="submission" date="2023-10" db="EMBL/GenBank/DDBJ databases">
        <title>Genome assembly of Pristionchus species.</title>
        <authorList>
            <person name="Yoshida K."/>
            <person name="Sommer R.J."/>
        </authorList>
    </citation>
    <scope>NUCLEOTIDE SEQUENCE</scope>
    <source>
        <strain evidence="1">RS5133</strain>
    </source>
</reference>
<gene>
    <name evidence="1" type="ORF">PFISCL1PPCAC_25957</name>
</gene>
<proteinExistence type="predicted"/>
<sequence>ADLAFLFLDRFHGASRTRGNRLTGLFTRYIYLQAKGIIDKHGWLSPKPITLSNHKGYIRAVAVRLIFYCRYNDYTEEVQRFIGEGFEKLRYNAVEQYPHCGMLWAHVATVRCKAVRERFFSYLDDFVAKKKAPAKNSTATDKESKTDREQAEVPENDRFLDIGSVHEQAAFAIGAFLHKSDITRIKNEEEAKCKHRLIDPVLGRKFIEGILYTSDLNMGVMMRYFFACNRDNLNTIKQLVKPLYPEKTMDEFLGKAVRLMICYGQHQDASRFENYYLNEKD</sequence>
<name>A0AAV5WVM4_9BILA</name>
<keyword evidence="2" id="KW-1185">Reference proteome</keyword>
<protein>
    <submittedName>
        <fullName evidence="1">Uncharacterized protein</fullName>
    </submittedName>
</protein>
<dbReference type="Proteomes" id="UP001432322">
    <property type="component" value="Unassembled WGS sequence"/>
</dbReference>
<dbReference type="EMBL" id="BTSY01000006">
    <property type="protein sequence ID" value="GMT34660.1"/>
    <property type="molecule type" value="Genomic_DNA"/>
</dbReference>
<dbReference type="AlphaFoldDB" id="A0AAV5WVM4"/>